<dbReference type="SUPFAM" id="SSF56059">
    <property type="entry name" value="Glutathione synthetase ATP-binding domain-like"/>
    <property type="match status" value="1"/>
</dbReference>
<dbReference type="STRING" id="1314751.GCA_001591425_03535"/>
<organism evidence="1 2">
    <name type="scientific">Sutcliffiella cohnii</name>
    <dbReference type="NCBI Taxonomy" id="33932"/>
    <lineage>
        <taxon>Bacteria</taxon>
        <taxon>Bacillati</taxon>
        <taxon>Bacillota</taxon>
        <taxon>Bacilli</taxon>
        <taxon>Bacillales</taxon>
        <taxon>Bacillaceae</taxon>
        <taxon>Sutcliffiella</taxon>
    </lineage>
</organism>
<proteinExistence type="predicted"/>
<dbReference type="InterPro" id="IPR026838">
    <property type="entry name" value="YheC/D"/>
</dbReference>
<reference evidence="1 2" key="1">
    <citation type="submission" date="2016-12" db="EMBL/GenBank/DDBJ databases">
        <title>The whole genome sequencing and assembly of Bacillus cohnii DSM 6307T strain.</title>
        <authorList>
            <person name="Lee Y.-J."/>
            <person name="Yi H."/>
            <person name="Bahn Y.-S."/>
            <person name="Kim J.F."/>
            <person name="Lee D.-W."/>
        </authorList>
    </citation>
    <scope>NUCLEOTIDE SEQUENCE [LARGE SCALE GENOMIC DNA]</scope>
    <source>
        <strain evidence="1 2">DSM 6307</strain>
    </source>
</reference>
<dbReference type="GO" id="GO:0005737">
    <property type="term" value="C:cytoplasm"/>
    <property type="evidence" value="ECO:0007669"/>
    <property type="project" value="TreeGrafter"/>
</dbReference>
<accession>A0A223KXM3</accession>
<evidence type="ECO:0000313" key="1">
    <source>
        <dbReference type="EMBL" id="AST94211.1"/>
    </source>
</evidence>
<dbReference type="KEGG" id="bcoh:BC6307_03820"/>
<gene>
    <name evidence="1" type="ORF">BC6307_03820</name>
</gene>
<dbReference type="Gene3D" id="3.30.470.20">
    <property type="entry name" value="ATP-grasp fold, B domain"/>
    <property type="match status" value="1"/>
</dbReference>
<sequence>MTEILEEEPIDLKSISQFSIELTKYSEEVGAFFYVFTLPQSLAAPSLEGYVFTNNEWIKHTLPFPHIIHNRLHKRKNEKSNVFLSFTEQLKDWNVPYFNESFLDKWTVYYHLQEAEHLKPYLPETELYNKETIINWLEREEVIFLKPINGSQGKHILKIEKEDESFIVSHSSFQQEKKHYLNTAKEVINRLSPYVTRRDYLIQKGIPLFQVEGKPVDFRYLCHRTENDRWKITSSVSRISKPGQFVSNIAQGGQLSTVQQALRASFSKEEIKHLQKHMRSLAIDVAYEISSVATGMYAELGIDLAIDIDGKPWIIEVNTKPSKNVDGDEQTTAIRPSAKAIILYCLYLVHETTKEGRVE</sequence>
<protein>
    <recommendedName>
        <fullName evidence="3">ATP-grasp domain-containing protein</fullName>
    </recommendedName>
</protein>
<dbReference type="GO" id="GO:0016879">
    <property type="term" value="F:ligase activity, forming carbon-nitrogen bonds"/>
    <property type="evidence" value="ECO:0007669"/>
    <property type="project" value="TreeGrafter"/>
</dbReference>
<evidence type="ECO:0008006" key="3">
    <source>
        <dbReference type="Google" id="ProtNLM"/>
    </source>
</evidence>
<dbReference type="Proteomes" id="UP000215224">
    <property type="component" value="Chromosome"/>
</dbReference>
<name>A0A223KXM3_9BACI</name>
<dbReference type="AlphaFoldDB" id="A0A223KXM3"/>
<dbReference type="PANTHER" id="PTHR21621:SF0">
    <property type="entry name" value="BETA-CITRYLGLUTAMATE SYNTHASE B-RELATED"/>
    <property type="match status" value="1"/>
</dbReference>
<keyword evidence="2" id="KW-1185">Reference proteome</keyword>
<dbReference type="PANTHER" id="PTHR21621">
    <property type="entry name" value="RIBOSOMAL PROTEIN S6 MODIFICATION PROTEIN"/>
    <property type="match status" value="1"/>
</dbReference>
<dbReference type="Pfam" id="PF14398">
    <property type="entry name" value="ATPgrasp_YheCD"/>
    <property type="match status" value="1"/>
</dbReference>
<dbReference type="EMBL" id="CP018866">
    <property type="protein sequence ID" value="AST94211.1"/>
    <property type="molecule type" value="Genomic_DNA"/>
</dbReference>
<evidence type="ECO:0000313" key="2">
    <source>
        <dbReference type="Proteomes" id="UP000215224"/>
    </source>
</evidence>